<proteinExistence type="predicted"/>
<sequence>MPEAEHMLLWKKRSSCDPPVSQPAPIRFPTRIFKQEQCTPIISPPALCEDSAGARGEIIAGGRLLLNVGSVDMGQGADPVMTQIASETIGWPYSRISVQAADTKRDPLAGMTTASESDLR</sequence>
<dbReference type="SUPFAM" id="SSF56003">
    <property type="entry name" value="Molybdenum cofactor-binding domain"/>
    <property type="match status" value="1"/>
</dbReference>
<dbReference type="Proteomes" id="UP000230821">
    <property type="component" value="Unassembled WGS sequence"/>
</dbReference>
<organism evidence="2 3">
    <name type="scientific">candidate division KSB3 bacterium</name>
    <dbReference type="NCBI Taxonomy" id="2044937"/>
    <lineage>
        <taxon>Bacteria</taxon>
        <taxon>candidate division KSB3</taxon>
    </lineage>
</organism>
<gene>
    <name evidence="2" type="ORF">CSA56_07560</name>
</gene>
<comment type="caution">
    <text evidence="2">The sequence shown here is derived from an EMBL/GenBank/DDBJ whole genome shotgun (WGS) entry which is preliminary data.</text>
</comment>
<name>A0A2G6KFS3_9BACT</name>
<dbReference type="InterPro" id="IPR046867">
    <property type="entry name" value="AldOxase/xan_DH_MoCoBD2"/>
</dbReference>
<protein>
    <recommendedName>
        <fullName evidence="1">Aldehyde oxidase/xanthine dehydrogenase second molybdopterin binding domain-containing protein</fullName>
    </recommendedName>
</protein>
<accession>A0A2G6KFS3</accession>
<evidence type="ECO:0000259" key="1">
    <source>
        <dbReference type="Pfam" id="PF20256"/>
    </source>
</evidence>
<dbReference type="Pfam" id="PF20256">
    <property type="entry name" value="MoCoBD_2"/>
    <property type="match status" value="1"/>
</dbReference>
<dbReference type="Gene3D" id="3.30.365.10">
    <property type="entry name" value="Aldehyde oxidase/xanthine dehydrogenase, molybdopterin binding domain"/>
    <property type="match status" value="1"/>
</dbReference>
<dbReference type="GO" id="GO:0016491">
    <property type="term" value="F:oxidoreductase activity"/>
    <property type="evidence" value="ECO:0007669"/>
    <property type="project" value="InterPro"/>
</dbReference>
<evidence type="ECO:0000313" key="3">
    <source>
        <dbReference type="Proteomes" id="UP000230821"/>
    </source>
</evidence>
<reference evidence="2 3" key="1">
    <citation type="submission" date="2017-10" db="EMBL/GenBank/DDBJ databases">
        <title>Novel microbial diversity and functional potential in the marine mammal oral microbiome.</title>
        <authorList>
            <person name="Dudek N.K."/>
            <person name="Sun C.L."/>
            <person name="Burstein D."/>
            <person name="Kantor R.S."/>
            <person name="Aliaga Goltsman D.S."/>
            <person name="Bik E.M."/>
            <person name="Thomas B.C."/>
            <person name="Banfield J.F."/>
            <person name="Relman D.A."/>
        </authorList>
    </citation>
    <scope>NUCLEOTIDE SEQUENCE [LARGE SCALE GENOMIC DNA]</scope>
    <source>
        <strain evidence="2">DOLJORAL78_47_16</strain>
    </source>
</reference>
<evidence type="ECO:0000313" key="2">
    <source>
        <dbReference type="EMBL" id="PIE34526.1"/>
    </source>
</evidence>
<dbReference type="AlphaFoldDB" id="A0A2G6KFS3"/>
<dbReference type="InterPro" id="IPR037165">
    <property type="entry name" value="AldOxase/xan_DH_Mopterin-bd_sf"/>
</dbReference>
<feature type="domain" description="Aldehyde oxidase/xanthine dehydrogenase second molybdopterin binding" evidence="1">
    <location>
        <begin position="46"/>
        <end position="117"/>
    </location>
</feature>
<dbReference type="EMBL" id="PDSK01000086">
    <property type="protein sequence ID" value="PIE34526.1"/>
    <property type="molecule type" value="Genomic_DNA"/>
</dbReference>